<dbReference type="STRING" id="917.SAMN05216326_10977"/>
<dbReference type="SUPFAM" id="SSF160574">
    <property type="entry name" value="BT0923-like"/>
    <property type="match status" value="1"/>
</dbReference>
<proteinExistence type="predicted"/>
<dbReference type="AlphaFoldDB" id="A0A1H8F738"/>
<evidence type="ECO:0008006" key="4">
    <source>
        <dbReference type="Google" id="ProtNLM"/>
    </source>
</evidence>
<accession>A0A1H8F738</accession>
<protein>
    <recommendedName>
        <fullName evidence="4">Peptidase propeptide and YPEB domain-containing protein</fullName>
    </recommendedName>
</protein>
<dbReference type="RefSeq" id="WP_090631936.1">
    <property type="nucleotide sequence ID" value="NZ_FOCP01000012.1"/>
</dbReference>
<dbReference type="EMBL" id="FOCP01000012">
    <property type="protein sequence ID" value="SEN27306.1"/>
    <property type="molecule type" value="Genomic_DNA"/>
</dbReference>
<keyword evidence="1" id="KW-0732">Signal</keyword>
<evidence type="ECO:0000313" key="3">
    <source>
        <dbReference type="Proteomes" id="UP000199459"/>
    </source>
</evidence>
<evidence type="ECO:0000256" key="1">
    <source>
        <dbReference type="SAM" id="SignalP"/>
    </source>
</evidence>
<dbReference type="Gene3D" id="3.30.505.20">
    <property type="match status" value="1"/>
</dbReference>
<sequence>MKISVFVLVSVAILFFSSNGSASLFSEEKIEWPKVPARVQHTIASHLHGGKIEEIEKKSKKKTITVYEAKITKPDGDQVEIKVEEDGTLVEFEDD</sequence>
<evidence type="ECO:0000313" key="2">
    <source>
        <dbReference type="EMBL" id="SEN27306.1"/>
    </source>
</evidence>
<dbReference type="OrthoDB" id="8548190at2"/>
<feature type="chain" id="PRO_5011789135" description="Peptidase propeptide and YPEB domain-containing protein" evidence="1">
    <location>
        <begin position="23"/>
        <end position="95"/>
    </location>
</feature>
<dbReference type="Proteomes" id="UP000199459">
    <property type="component" value="Unassembled WGS sequence"/>
</dbReference>
<organism evidence="2 3">
    <name type="scientific">Nitrosomonas marina</name>
    <dbReference type="NCBI Taxonomy" id="917"/>
    <lineage>
        <taxon>Bacteria</taxon>
        <taxon>Pseudomonadati</taxon>
        <taxon>Pseudomonadota</taxon>
        <taxon>Betaproteobacteria</taxon>
        <taxon>Nitrosomonadales</taxon>
        <taxon>Nitrosomonadaceae</taxon>
        <taxon>Nitrosomonas</taxon>
    </lineage>
</organism>
<reference evidence="2 3" key="1">
    <citation type="submission" date="2016-10" db="EMBL/GenBank/DDBJ databases">
        <authorList>
            <person name="de Groot N.N."/>
        </authorList>
    </citation>
    <scope>NUCLEOTIDE SEQUENCE [LARGE SCALE GENOMIC DNA]</scope>
    <source>
        <strain evidence="2 3">Nm22</strain>
    </source>
</reference>
<gene>
    <name evidence="2" type="ORF">SAMN05216325_11219</name>
</gene>
<name>A0A1H8F738_9PROT</name>
<feature type="signal peptide" evidence="1">
    <location>
        <begin position="1"/>
        <end position="22"/>
    </location>
</feature>